<dbReference type="Proteomes" id="UP001153714">
    <property type="component" value="Chromosome 3"/>
</dbReference>
<dbReference type="FunFam" id="3.90.870.10:FF:000007">
    <property type="entry name" value="YrdC N6-threonylcarbamoyltransferase domain containing"/>
    <property type="match status" value="1"/>
</dbReference>
<evidence type="ECO:0000256" key="15">
    <source>
        <dbReference type="ARBA" id="ARBA00063146"/>
    </source>
</evidence>
<dbReference type="GO" id="GO:0005739">
    <property type="term" value="C:mitochondrion"/>
    <property type="evidence" value="ECO:0007669"/>
    <property type="project" value="UniProtKB-SubCell"/>
</dbReference>
<sequence>MKLFKNFKSLSSFFFKYRSASVKMKIEMASVIQCANETAASKAAELLENGAVIAVPTDTIYGLACSANCPEAIKKLYNIKGRDAGKPVAICVTNITDLRKWGEAEHLTDALLCSLLPGPVTVVLEKTKYLNNPYLNPTTTKIGIRIPNHIFMNKVTNLFDMPVALTSANFSNEPSTLSVNEFQHLYGQLAAVFDGGILSQSEDDRMGSTVVDLSRIGYFSIIRKGISFEKIINVLKAHALNNAIK</sequence>
<evidence type="ECO:0000256" key="6">
    <source>
        <dbReference type="ARBA" id="ARBA00015492"/>
    </source>
</evidence>
<dbReference type="GO" id="GO:0061710">
    <property type="term" value="F:L-threonylcarbamoyladenylate synthase"/>
    <property type="evidence" value="ECO:0007669"/>
    <property type="project" value="UniProtKB-EC"/>
</dbReference>
<dbReference type="GO" id="GO:0006450">
    <property type="term" value="P:regulation of translational fidelity"/>
    <property type="evidence" value="ECO:0007669"/>
    <property type="project" value="TreeGrafter"/>
</dbReference>
<dbReference type="InterPro" id="IPR050156">
    <property type="entry name" value="TC-AMP_synthase_SUA5"/>
</dbReference>
<reference evidence="17" key="1">
    <citation type="submission" date="2021-12" db="EMBL/GenBank/DDBJ databases">
        <authorList>
            <person name="King R."/>
        </authorList>
    </citation>
    <scope>NUCLEOTIDE SEQUENCE</scope>
</reference>
<dbReference type="PANTHER" id="PTHR17490">
    <property type="entry name" value="SUA5"/>
    <property type="match status" value="1"/>
</dbReference>
<dbReference type="GO" id="GO:0005886">
    <property type="term" value="C:plasma membrane"/>
    <property type="evidence" value="ECO:0007669"/>
    <property type="project" value="UniProtKB-SubCell"/>
</dbReference>
<evidence type="ECO:0000256" key="2">
    <source>
        <dbReference type="ARBA" id="ARBA00004202"/>
    </source>
</evidence>
<evidence type="ECO:0000256" key="13">
    <source>
        <dbReference type="ARBA" id="ARBA00048366"/>
    </source>
</evidence>
<reference evidence="17" key="2">
    <citation type="submission" date="2022-10" db="EMBL/GenBank/DDBJ databases">
        <authorList>
            <consortium name="ENA_rothamsted_submissions"/>
            <consortium name="culmorum"/>
            <person name="King R."/>
        </authorList>
    </citation>
    <scope>NUCLEOTIDE SEQUENCE</scope>
</reference>
<comment type="similarity">
    <text evidence="4">Belongs to the SUA5 family.</text>
</comment>
<evidence type="ECO:0000256" key="10">
    <source>
        <dbReference type="ARBA" id="ARBA00022946"/>
    </source>
</evidence>
<dbReference type="SUPFAM" id="SSF55821">
    <property type="entry name" value="YrdC/RibB"/>
    <property type="match status" value="1"/>
</dbReference>
<dbReference type="EMBL" id="OU893334">
    <property type="protein sequence ID" value="CAG9791228.1"/>
    <property type="molecule type" value="Genomic_DNA"/>
</dbReference>
<evidence type="ECO:0000256" key="9">
    <source>
        <dbReference type="ARBA" id="ARBA00022679"/>
    </source>
</evidence>
<dbReference type="Gene3D" id="3.90.870.10">
    <property type="entry name" value="DHBP synthase"/>
    <property type="match status" value="1"/>
</dbReference>
<protein>
    <recommendedName>
        <fullName evidence="6">Threonylcarbamoyl-AMP synthase</fullName>
        <ecNumber evidence="5">2.7.7.87</ecNumber>
    </recommendedName>
</protein>
<keyword evidence="10" id="KW-0809">Transit peptide</keyword>
<keyword evidence="11" id="KW-0496">Mitochondrion</keyword>
<comment type="catalytic activity">
    <reaction evidence="13">
        <text>L-threonine + hydrogencarbonate + ATP = L-threonylcarbamoyladenylate + diphosphate + H2O</text>
        <dbReference type="Rhea" id="RHEA:36407"/>
        <dbReference type="ChEBI" id="CHEBI:15377"/>
        <dbReference type="ChEBI" id="CHEBI:17544"/>
        <dbReference type="ChEBI" id="CHEBI:30616"/>
        <dbReference type="ChEBI" id="CHEBI:33019"/>
        <dbReference type="ChEBI" id="CHEBI:57926"/>
        <dbReference type="ChEBI" id="CHEBI:73682"/>
        <dbReference type="EC" id="2.7.7.87"/>
    </reaction>
</comment>
<dbReference type="Pfam" id="PF01300">
    <property type="entry name" value="Sua5_yciO_yrdC"/>
    <property type="match status" value="1"/>
</dbReference>
<dbReference type="AlphaFoldDB" id="A0A9N9R6M2"/>
<dbReference type="InterPro" id="IPR006070">
    <property type="entry name" value="Sua5-like_dom"/>
</dbReference>
<dbReference type="PANTHER" id="PTHR17490:SF10">
    <property type="entry name" value="THREONYLCARBAMOYL-AMP SYNTHASE"/>
    <property type="match status" value="1"/>
</dbReference>
<gene>
    <name evidence="17" type="ORF">DIATSA_LOCUS8854</name>
</gene>
<keyword evidence="7" id="KW-1003">Cell membrane</keyword>
<proteinExistence type="inferred from homology"/>
<evidence type="ECO:0000256" key="7">
    <source>
        <dbReference type="ARBA" id="ARBA00022475"/>
    </source>
</evidence>
<comment type="function">
    <text evidence="14">Cytoplasmic and mitochondrial threonylcarbamoyl-AMP synthase required for the formation of a threonylcarbamoyl group on adenosine at position 37 (t(6)A37) in tRNAs that read codons beginning with adenine. Catalyzes the conversion of L-threonine, HCO(3)(-)/CO(2) and ATP to give threonylcarbamoyl-AMP (TC-AMP) as the acyladenylate intermediate, with the release of diphosphate. Participates in t(6)A37 formation in cytoplasmic and mitochondrial tRNAs. May regulate the activity of some transporters.</text>
</comment>
<dbReference type="InterPro" id="IPR017945">
    <property type="entry name" value="DHBP_synth_RibB-like_a/b_dom"/>
</dbReference>
<comment type="subunit">
    <text evidence="15">Interacts with RSC1A1.</text>
</comment>
<dbReference type="PROSITE" id="PS51163">
    <property type="entry name" value="YRDC"/>
    <property type="match status" value="1"/>
</dbReference>
<feature type="domain" description="YrdC-like" evidence="16">
    <location>
        <begin position="37"/>
        <end position="227"/>
    </location>
</feature>
<evidence type="ECO:0000256" key="8">
    <source>
        <dbReference type="ARBA" id="ARBA00022490"/>
    </source>
</evidence>
<dbReference type="OrthoDB" id="3648309at2759"/>
<evidence type="ECO:0000256" key="14">
    <source>
        <dbReference type="ARBA" id="ARBA00058524"/>
    </source>
</evidence>
<keyword evidence="9" id="KW-0808">Transferase</keyword>
<dbReference type="GO" id="GO:0000049">
    <property type="term" value="F:tRNA binding"/>
    <property type="evidence" value="ECO:0007669"/>
    <property type="project" value="TreeGrafter"/>
</dbReference>
<keyword evidence="18" id="KW-1185">Reference proteome</keyword>
<organism evidence="17 18">
    <name type="scientific">Diatraea saccharalis</name>
    <name type="common">sugarcane borer</name>
    <dbReference type="NCBI Taxonomy" id="40085"/>
    <lineage>
        <taxon>Eukaryota</taxon>
        <taxon>Metazoa</taxon>
        <taxon>Ecdysozoa</taxon>
        <taxon>Arthropoda</taxon>
        <taxon>Hexapoda</taxon>
        <taxon>Insecta</taxon>
        <taxon>Pterygota</taxon>
        <taxon>Neoptera</taxon>
        <taxon>Endopterygota</taxon>
        <taxon>Lepidoptera</taxon>
        <taxon>Glossata</taxon>
        <taxon>Ditrysia</taxon>
        <taxon>Pyraloidea</taxon>
        <taxon>Crambidae</taxon>
        <taxon>Crambinae</taxon>
        <taxon>Diatraea</taxon>
    </lineage>
</organism>
<keyword evidence="12" id="KW-0472">Membrane</keyword>
<name>A0A9N9R6M2_9NEOP</name>
<evidence type="ECO:0000256" key="5">
    <source>
        <dbReference type="ARBA" id="ARBA00012584"/>
    </source>
</evidence>
<dbReference type="EC" id="2.7.7.87" evidence="5"/>
<keyword evidence="8" id="KW-0963">Cytoplasm</keyword>
<evidence type="ECO:0000313" key="17">
    <source>
        <dbReference type="EMBL" id="CAG9791228.1"/>
    </source>
</evidence>
<evidence type="ECO:0000313" key="18">
    <source>
        <dbReference type="Proteomes" id="UP001153714"/>
    </source>
</evidence>
<evidence type="ECO:0000259" key="16">
    <source>
        <dbReference type="PROSITE" id="PS51163"/>
    </source>
</evidence>
<evidence type="ECO:0000256" key="3">
    <source>
        <dbReference type="ARBA" id="ARBA00004496"/>
    </source>
</evidence>
<dbReference type="NCBIfam" id="TIGR00057">
    <property type="entry name" value="L-threonylcarbamoyladenylate synthase"/>
    <property type="match status" value="1"/>
</dbReference>
<evidence type="ECO:0000256" key="11">
    <source>
        <dbReference type="ARBA" id="ARBA00023128"/>
    </source>
</evidence>
<evidence type="ECO:0000256" key="1">
    <source>
        <dbReference type="ARBA" id="ARBA00004173"/>
    </source>
</evidence>
<evidence type="ECO:0000256" key="4">
    <source>
        <dbReference type="ARBA" id="ARBA00007663"/>
    </source>
</evidence>
<dbReference type="GO" id="GO:0003725">
    <property type="term" value="F:double-stranded RNA binding"/>
    <property type="evidence" value="ECO:0007669"/>
    <property type="project" value="InterPro"/>
</dbReference>
<comment type="subcellular location">
    <subcellularLocation>
        <location evidence="2">Cell membrane</location>
        <topology evidence="2">Peripheral membrane protein</topology>
    </subcellularLocation>
    <subcellularLocation>
        <location evidence="3">Cytoplasm</location>
    </subcellularLocation>
    <subcellularLocation>
        <location evidence="1">Mitochondrion</location>
    </subcellularLocation>
</comment>
<evidence type="ECO:0000256" key="12">
    <source>
        <dbReference type="ARBA" id="ARBA00023136"/>
    </source>
</evidence>
<accession>A0A9N9R6M2</accession>